<reference evidence="2 3" key="1">
    <citation type="journal article" date="2021" name="BMC Genomics">
        <title>Datura genome reveals duplications of psychoactive alkaloid biosynthetic genes and high mutation rate following tissue culture.</title>
        <authorList>
            <person name="Rajewski A."/>
            <person name="Carter-House D."/>
            <person name="Stajich J."/>
            <person name="Litt A."/>
        </authorList>
    </citation>
    <scope>NUCLEOTIDE SEQUENCE [LARGE SCALE GENOMIC DNA]</scope>
    <source>
        <strain evidence="2">AR-01</strain>
    </source>
</reference>
<keyword evidence="3" id="KW-1185">Reference proteome</keyword>
<feature type="region of interest" description="Disordered" evidence="1">
    <location>
        <begin position="1"/>
        <end position="50"/>
    </location>
</feature>
<protein>
    <submittedName>
        <fullName evidence="2">Uncharacterized protein</fullName>
    </submittedName>
</protein>
<accession>A0ABS8SKL9</accession>
<feature type="non-terminal residue" evidence="2">
    <location>
        <position position="73"/>
    </location>
</feature>
<proteinExistence type="predicted"/>
<name>A0ABS8SKL9_DATST</name>
<organism evidence="2 3">
    <name type="scientific">Datura stramonium</name>
    <name type="common">Jimsonweed</name>
    <name type="synonym">Common thornapple</name>
    <dbReference type="NCBI Taxonomy" id="4076"/>
    <lineage>
        <taxon>Eukaryota</taxon>
        <taxon>Viridiplantae</taxon>
        <taxon>Streptophyta</taxon>
        <taxon>Embryophyta</taxon>
        <taxon>Tracheophyta</taxon>
        <taxon>Spermatophyta</taxon>
        <taxon>Magnoliopsida</taxon>
        <taxon>eudicotyledons</taxon>
        <taxon>Gunneridae</taxon>
        <taxon>Pentapetalae</taxon>
        <taxon>asterids</taxon>
        <taxon>lamiids</taxon>
        <taxon>Solanales</taxon>
        <taxon>Solanaceae</taxon>
        <taxon>Solanoideae</taxon>
        <taxon>Datureae</taxon>
        <taxon>Datura</taxon>
    </lineage>
</organism>
<gene>
    <name evidence="2" type="ORF">HAX54_040722</name>
</gene>
<dbReference type="Proteomes" id="UP000823775">
    <property type="component" value="Unassembled WGS sequence"/>
</dbReference>
<evidence type="ECO:0000313" key="2">
    <source>
        <dbReference type="EMBL" id="MCD7459363.1"/>
    </source>
</evidence>
<evidence type="ECO:0000313" key="3">
    <source>
        <dbReference type="Proteomes" id="UP000823775"/>
    </source>
</evidence>
<dbReference type="EMBL" id="JACEIK010000579">
    <property type="protein sequence ID" value="MCD7459363.1"/>
    <property type="molecule type" value="Genomic_DNA"/>
</dbReference>
<evidence type="ECO:0000256" key="1">
    <source>
        <dbReference type="SAM" id="MobiDB-lite"/>
    </source>
</evidence>
<feature type="compositionally biased region" description="Basic and acidic residues" evidence="1">
    <location>
        <begin position="11"/>
        <end position="23"/>
    </location>
</feature>
<sequence>MGSGDFSGPEPGRHADGMPDHSKITFKPPSDPQARPLMNSDSHSATKTPLPHFYNFCMNTGTWSLRNPRRKPP</sequence>
<comment type="caution">
    <text evidence="2">The sequence shown here is derived from an EMBL/GenBank/DDBJ whole genome shotgun (WGS) entry which is preliminary data.</text>
</comment>